<keyword evidence="7" id="KW-0539">Nucleus</keyword>
<dbReference type="SUPFAM" id="SSF57959">
    <property type="entry name" value="Leucine zipper domain"/>
    <property type="match status" value="1"/>
</dbReference>
<gene>
    <name evidence="11" type="ORF">E0L32_000052</name>
</gene>
<keyword evidence="12" id="KW-1185">Reference proteome</keyword>
<dbReference type="GO" id="GO:0000976">
    <property type="term" value="F:transcription cis-regulatory region binding"/>
    <property type="evidence" value="ECO:0007669"/>
    <property type="project" value="InterPro"/>
</dbReference>
<evidence type="ECO:0000313" key="12">
    <source>
        <dbReference type="Proteomes" id="UP000319257"/>
    </source>
</evidence>
<keyword evidence="5" id="KW-0238">DNA-binding</keyword>
<dbReference type="PANTHER" id="PTHR40621">
    <property type="entry name" value="TRANSCRIPTION FACTOR KAPC-RELATED"/>
    <property type="match status" value="1"/>
</dbReference>
<dbReference type="GO" id="GO:0090575">
    <property type="term" value="C:RNA polymerase II transcription regulator complex"/>
    <property type="evidence" value="ECO:0007669"/>
    <property type="project" value="TreeGrafter"/>
</dbReference>
<dbReference type="InterPro" id="IPR050936">
    <property type="entry name" value="AP-1-like"/>
</dbReference>
<evidence type="ECO:0000256" key="7">
    <source>
        <dbReference type="ARBA" id="ARBA00023242"/>
    </source>
</evidence>
<dbReference type="InParanoid" id="A0A507BG86"/>
<sequence length="198" mass="22327">MNSFHDPRSSMDPAMSYIYGDTEQYLSTTSSESQSPLSSSFDMQLYIPDFSAADVYPSPDRETASPDTPTEAPAKTPAKRKRENRYKNAPPSVLSRRRAQNRASQRAYRERKDQRIKDLEQMLGEAKQRNETLTQAYAQLQAEYGKLKSTQYQDQPYAEMPFDPRAAAAAAAAVQAQAPVGLDLDLFTYPNMTANYQM</sequence>
<comment type="subcellular location">
    <subcellularLocation>
        <location evidence="2">Nucleus</location>
    </subcellularLocation>
</comment>
<evidence type="ECO:0000256" key="6">
    <source>
        <dbReference type="ARBA" id="ARBA00023163"/>
    </source>
</evidence>
<evidence type="ECO:0000256" key="8">
    <source>
        <dbReference type="ARBA" id="ARBA00044067"/>
    </source>
</evidence>
<dbReference type="PROSITE" id="PS50217">
    <property type="entry name" value="BZIP"/>
    <property type="match status" value="1"/>
</dbReference>
<dbReference type="PROSITE" id="PS00036">
    <property type="entry name" value="BZIP_BASIC"/>
    <property type="match status" value="1"/>
</dbReference>
<protein>
    <recommendedName>
        <fullName evidence="8">Putative transcription factor kapC</fullName>
    </recommendedName>
</protein>
<dbReference type="InterPro" id="IPR004827">
    <property type="entry name" value="bZIP"/>
</dbReference>
<evidence type="ECO:0000256" key="9">
    <source>
        <dbReference type="SAM" id="MobiDB-lite"/>
    </source>
</evidence>
<organism evidence="11 12">
    <name type="scientific">Thyridium curvatum</name>
    <dbReference type="NCBI Taxonomy" id="1093900"/>
    <lineage>
        <taxon>Eukaryota</taxon>
        <taxon>Fungi</taxon>
        <taxon>Dikarya</taxon>
        <taxon>Ascomycota</taxon>
        <taxon>Pezizomycotina</taxon>
        <taxon>Sordariomycetes</taxon>
        <taxon>Sordariomycetidae</taxon>
        <taxon>Thyridiales</taxon>
        <taxon>Thyridiaceae</taxon>
        <taxon>Thyridium</taxon>
    </lineage>
</organism>
<evidence type="ECO:0000313" key="11">
    <source>
        <dbReference type="EMBL" id="TPX15718.1"/>
    </source>
</evidence>
<proteinExistence type="inferred from homology"/>
<dbReference type="STRING" id="1093900.A0A507BG86"/>
<dbReference type="EMBL" id="SKBQ01000001">
    <property type="protein sequence ID" value="TPX15718.1"/>
    <property type="molecule type" value="Genomic_DNA"/>
</dbReference>
<evidence type="ECO:0000256" key="3">
    <source>
        <dbReference type="ARBA" id="ARBA00007163"/>
    </source>
</evidence>
<dbReference type="Proteomes" id="UP000319257">
    <property type="component" value="Unassembled WGS sequence"/>
</dbReference>
<dbReference type="Pfam" id="PF00170">
    <property type="entry name" value="bZIP_1"/>
    <property type="match status" value="1"/>
</dbReference>
<evidence type="ECO:0000256" key="5">
    <source>
        <dbReference type="ARBA" id="ARBA00023125"/>
    </source>
</evidence>
<feature type="region of interest" description="Disordered" evidence="9">
    <location>
        <begin position="52"/>
        <end position="112"/>
    </location>
</feature>
<dbReference type="GO" id="GO:0001228">
    <property type="term" value="F:DNA-binding transcription activator activity, RNA polymerase II-specific"/>
    <property type="evidence" value="ECO:0007669"/>
    <property type="project" value="TreeGrafter"/>
</dbReference>
<dbReference type="SMART" id="SM00338">
    <property type="entry name" value="BRLZ"/>
    <property type="match status" value="1"/>
</dbReference>
<evidence type="ECO:0000256" key="2">
    <source>
        <dbReference type="ARBA" id="ARBA00004123"/>
    </source>
</evidence>
<dbReference type="GeneID" id="41967499"/>
<accession>A0A507BG86</accession>
<dbReference type="Gene3D" id="1.20.5.170">
    <property type="match status" value="1"/>
</dbReference>
<comment type="similarity">
    <text evidence="3">Belongs to the bZIP family.</text>
</comment>
<dbReference type="InterPro" id="IPR046347">
    <property type="entry name" value="bZIP_sf"/>
</dbReference>
<name>A0A507BG86_9PEZI</name>
<feature type="domain" description="BZIP" evidence="10">
    <location>
        <begin position="96"/>
        <end position="149"/>
    </location>
</feature>
<evidence type="ECO:0000259" key="10">
    <source>
        <dbReference type="PROSITE" id="PS50217"/>
    </source>
</evidence>
<keyword evidence="6" id="KW-0804">Transcription</keyword>
<dbReference type="RefSeq" id="XP_030997429.1">
    <property type="nucleotide sequence ID" value="XM_031139680.1"/>
</dbReference>
<dbReference type="OrthoDB" id="2593073at2759"/>
<comment type="caution">
    <text evidence="11">The sequence shown here is derived from an EMBL/GenBank/DDBJ whole genome shotgun (WGS) entry which is preliminary data.</text>
</comment>
<dbReference type="PANTHER" id="PTHR40621:SF11">
    <property type="entry name" value="TRANSCRIPTION FACTOR KAPC-RELATED"/>
    <property type="match status" value="1"/>
</dbReference>
<evidence type="ECO:0000256" key="4">
    <source>
        <dbReference type="ARBA" id="ARBA00023015"/>
    </source>
</evidence>
<keyword evidence="4" id="KW-0805">Transcription regulation</keyword>
<evidence type="ECO:0000256" key="1">
    <source>
        <dbReference type="ARBA" id="ARBA00004049"/>
    </source>
</evidence>
<dbReference type="CDD" id="cd14688">
    <property type="entry name" value="bZIP_YAP"/>
    <property type="match status" value="1"/>
</dbReference>
<reference evidence="11 12" key="1">
    <citation type="submission" date="2019-06" db="EMBL/GenBank/DDBJ databases">
        <title>Draft genome sequence of the filamentous fungus Phialemoniopsis curvata isolated from diesel fuel.</title>
        <authorList>
            <person name="Varaljay V.A."/>
            <person name="Lyon W.J."/>
            <person name="Crouch A.L."/>
            <person name="Drake C.E."/>
            <person name="Hollomon J.M."/>
            <person name="Nadeau L.J."/>
            <person name="Nunn H.S."/>
            <person name="Stevenson B.S."/>
            <person name="Bojanowski C.L."/>
            <person name="Crookes-Goodson W.J."/>
        </authorList>
    </citation>
    <scope>NUCLEOTIDE SEQUENCE [LARGE SCALE GENOMIC DNA]</scope>
    <source>
        <strain evidence="11 12">D216</strain>
    </source>
</reference>
<dbReference type="AlphaFoldDB" id="A0A507BG86"/>
<comment type="function">
    <text evidence="1">Putative transcription factor.</text>
</comment>